<evidence type="ECO:0000256" key="1">
    <source>
        <dbReference type="SAM" id="Phobius"/>
    </source>
</evidence>
<keyword evidence="1" id="KW-0472">Membrane</keyword>
<reference evidence="2 4" key="1">
    <citation type="submission" date="2016-10" db="EMBL/GenBank/DDBJ databases">
        <authorList>
            <person name="de Groot N.N."/>
        </authorList>
    </citation>
    <scope>NUCLEOTIDE SEQUENCE [LARGE SCALE GENOMIC DNA]</scope>
    <source>
        <strain evidence="2 4">DSM 15019</strain>
    </source>
</reference>
<organism evidence="2 4">
    <name type="scientific">Microbacterium paraoxydans</name>
    <dbReference type="NCBI Taxonomy" id="199592"/>
    <lineage>
        <taxon>Bacteria</taxon>
        <taxon>Bacillati</taxon>
        <taxon>Actinomycetota</taxon>
        <taxon>Actinomycetes</taxon>
        <taxon>Micrococcales</taxon>
        <taxon>Microbacteriaceae</taxon>
        <taxon>Microbacterium</taxon>
    </lineage>
</organism>
<accession>A0A1H1L9E6</accession>
<evidence type="ECO:0000313" key="4">
    <source>
        <dbReference type="Proteomes" id="UP000182126"/>
    </source>
</evidence>
<dbReference type="RefSeq" id="WP_060921057.1">
    <property type="nucleotide sequence ID" value="NZ_LT629770.1"/>
</dbReference>
<keyword evidence="1" id="KW-0812">Transmembrane</keyword>
<gene>
    <name evidence="2" type="ORF">SAMN04489809_0037</name>
    <name evidence="3" type="ORF">SAMN04489809_3472</name>
</gene>
<protein>
    <submittedName>
        <fullName evidence="2">Uncharacterized protein</fullName>
    </submittedName>
</protein>
<dbReference type="EMBL" id="LT629770">
    <property type="protein sequence ID" value="SDT08434.1"/>
    <property type="molecule type" value="Genomic_DNA"/>
</dbReference>
<dbReference type="AlphaFoldDB" id="A0A1H1L9E6"/>
<keyword evidence="1" id="KW-1133">Transmembrane helix</keyword>
<name>A0A1H1L9E6_9MICO</name>
<evidence type="ECO:0000313" key="3">
    <source>
        <dbReference type="EMBL" id="SDT08434.1"/>
    </source>
</evidence>
<dbReference type="GeneID" id="36298734"/>
<dbReference type="EMBL" id="LT629770">
    <property type="protein sequence ID" value="SDR71214.1"/>
    <property type="molecule type" value="Genomic_DNA"/>
</dbReference>
<feature type="transmembrane region" description="Helical" evidence="1">
    <location>
        <begin position="35"/>
        <end position="58"/>
    </location>
</feature>
<proteinExistence type="predicted"/>
<dbReference type="Proteomes" id="UP000182126">
    <property type="component" value="Chromosome I"/>
</dbReference>
<sequence length="63" mass="6552">MSAPQVDPAPVRAERIPNANPPVRLSEVRQQRASFVVNVTAGAVLIAICLGGIGFYFASGLAS</sequence>
<evidence type="ECO:0000313" key="2">
    <source>
        <dbReference type="EMBL" id="SDR71214.1"/>
    </source>
</evidence>